<dbReference type="EMBL" id="JRZE01000003">
    <property type="protein sequence ID" value="KHF45095.1"/>
    <property type="molecule type" value="Genomic_DNA"/>
</dbReference>
<proteinExistence type="predicted"/>
<organism evidence="1 2">
    <name type="scientific">Saccharomonospora viridis</name>
    <dbReference type="NCBI Taxonomy" id="1852"/>
    <lineage>
        <taxon>Bacteria</taxon>
        <taxon>Bacillati</taxon>
        <taxon>Actinomycetota</taxon>
        <taxon>Actinomycetes</taxon>
        <taxon>Pseudonocardiales</taxon>
        <taxon>Pseudonocardiaceae</taxon>
        <taxon>Saccharomonospora</taxon>
    </lineage>
</organism>
<dbReference type="Proteomes" id="UP000030848">
    <property type="component" value="Unassembled WGS sequence"/>
</dbReference>
<dbReference type="OrthoDB" id="3688292at2"/>
<reference evidence="1 2" key="1">
    <citation type="submission" date="2014-10" db="EMBL/GenBank/DDBJ databases">
        <title>Genome sequence of Micropolyspora internatus JCM3315.</title>
        <authorList>
            <person name="Shin S.-K."/>
            <person name="Yi H."/>
        </authorList>
    </citation>
    <scope>NUCLEOTIDE SEQUENCE [LARGE SCALE GENOMIC DNA]</scope>
    <source>
        <strain evidence="1 2">JCM 3315</strain>
    </source>
</reference>
<gene>
    <name evidence="1" type="ORF">MINT15_19770</name>
</gene>
<accession>A0A837DD07</accession>
<protein>
    <recommendedName>
        <fullName evidence="3">Excreted virulence factor EspC, type VII ESX diderm</fullName>
    </recommendedName>
</protein>
<sequence>MPDGGFKVEVDALLRYRDALEDFKSQADTFSDLVDRADVGDESWGLVGLATKGSYTEALGALRDLLARMKEGLTNTSEKFTKAAELYASNDDRSALYLGNYEIEIGKVDEVRPAGA</sequence>
<comment type="caution">
    <text evidence="1">The sequence shown here is derived from an EMBL/GenBank/DDBJ whole genome shotgun (WGS) entry which is preliminary data.</text>
</comment>
<evidence type="ECO:0000313" key="1">
    <source>
        <dbReference type="EMBL" id="KHF45095.1"/>
    </source>
</evidence>
<evidence type="ECO:0000313" key="2">
    <source>
        <dbReference type="Proteomes" id="UP000030848"/>
    </source>
</evidence>
<evidence type="ECO:0008006" key="3">
    <source>
        <dbReference type="Google" id="ProtNLM"/>
    </source>
</evidence>
<dbReference type="RefSeq" id="WP_037309932.1">
    <property type="nucleotide sequence ID" value="NZ_FOWS01000002.1"/>
</dbReference>
<dbReference type="AlphaFoldDB" id="A0A837DD07"/>
<name>A0A837DD07_9PSEU</name>